<dbReference type="Pfam" id="PF00364">
    <property type="entry name" value="Biotin_lipoyl"/>
    <property type="match status" value="1"/>
</dbReference>
<dbReference type="GO" id="GO:0016407">
    <property type="term" value="F:acetyltransferase activity"/>
    <property type="evidence" value="ECO:0007669"/>
    <property type="project" value="TreeGrafter"/>
</dbReference>
<keyword evidence="5 6" id="KW-0012">Acyltransferase</keyword>
<feature type="domain" description="Peripheral subunit-binding (PSBD)" evidence="9">
    <location>
        <begin position="201"/>
        <end position="238"/>
    </location>
</feature>
<keyword evidence="11" id="KW-1185">Reference proteome</keyword>
<evidence type="ECO:0000256" key="2">
    <source>
        <dbReference type="ARBA" id="ARBA00007317"/>
    </source>
</evidence>
<dbReference type="SUPFAM" id="SSF52777">
    <property type="entry name" value="CoA-dependent acyltransferases"/>
    <property type="match status" value="1"/>
</dbReference>
<evidence type="ECO:0000256" key="4">
    <source>
        <dbReference type="ARBA" id="ARBA00022823"/>
    </source>
</evidence>
<accession>A0A542YLU6</accession>
<comment type="caution">
    <text evidence="10">The sequence shown here is derived from an EMBL/GenBank/DDBJ whole genome shotgun (WGS) entry which is preliminary data.</text>
</comment>
<dbReference type="InterPro" id="IPR036625">
    <property type="entry name" value="E3-bd_dom_sf"/>
</dbReference>
<dbReference type="Proteomes" id="UP000319516">
    <property type="component" value="Unassembled WGS sequence"/>
</dbReference>
<feature type="domain" description="Lipoyl-binding" evidence="8">
    <location>
        <begin position="2"/>
        <end position="77"/>
    </location>
</feature>
<dbReference type="InterPro" id="IPR023213">
    <property type="entry name" value="CAT-like_dom_sf"/>
</dbReference>
<sequence length="498" mass="51017">MTRVFKLPDLGEGLTEAEIVEWHVAEGDEVTIDQNVVTVETAKAAVEVPCPYAGTVVTLHGDPGSVLEVGTPLITIGGEVAGNADAPQPAGGEQYRHEERAGASVPAEADGGEPVGEVQEQAERPLIGFGAGDGPARRSRRRTPRRQAAEHPAPAAGRPAAAAAWKENGAPAPNSFHRGDASPAGDLSAAGEASRSGAVKVISPLVRKLAAETGVDLAALRPTGTGGVIRRADVEQAAADLAGADPAGAGRAGAGAPTAADTAAAITGGQTRVPLVGIRRVIADKLTTSRREIPEANVWVDADATELIAVKDALKTATPDSGIGILPLMARIVVAGLQRFPELNSSVDSEAGEIIRHHGINLGIAAQSPRGLVVPVVHGADKMTTTQLAAALKELTGKAREGTLSPAELTGGTFTLNNYGVFGTDGSTPIINHPEAAMLGVGRIIDKPWAHEGQVALRKMTVLSFAFDHRVCDGGVAGGFLRFAADCVEQPAVLLANL</sequence>
<dbReference type="PANTHER" id="PTHR43178:SF5">
    <property type="entry name" value="LIPOAMIDE ACYLTRANSFERASE COMPONENT OF BRANCHED-CHAIN ALPHA-KETO ACID DEHYDROGENASE COMPLEX, MITOCHONDRIAL"/>
    <property type="match status" value="1"/>
</dbReference>
<keyword evidence="10" id="KW-0670">Pyruvate</keyword>
<feature type="compositionally biased region" description="Low complexity" evidence="7">
    <location>
        <begin position="150"/>
        <end position="164"/>
    </location>
</feature>
<gene>
    <name evidence="10" type="ORF">FB467_0130</name>
</gene>
<protein>
    <recommendedName>
        <fullName evidence="6">Dihydrolipoamide acetyltransferase component of pyruvate dehydrogenase complex</fullName>
        <ecNumber evidence="6">2.3.1.-</ecNumber>
    </recommendedName>
</protein>
<dbReference type="InterPro" id="IPR004167">
    <property type="entry name" value="PSBD"/>
</dbReference>
<dbReference type="FunFam" id="3.30.559.10:FF:000007">
    <property type="entry name" value="Dihydrolipoamide acetyltransferase component of pyruvate dehydrogenase complex"/>
    <property type="match status" value="1"/>
</dbReference>
<dbReference type="InterPro" id="IPR011053">
    <property type="entry name" value="Single_hybrid_motif"/>
</dbReference>
<dbReference type="Gene3D" id="2.40.50.100">
    <property type="match status" value="1"/>
</dbReference>
<reference evidence="10 11" key="1">
    <citation type="submission" date="2019-06" db="EMBL/GenBank/DDBJ databases">
        <title>Sequencing the genomes of 1000 actinobacteria strains.</title>
        <authorList>
            <person name="Klenk H.-P."/>
        </authorList>
    </citation>
    <scope>NUCLEOTIDE SEQUENCE [LARGE SCALE GENOMIC DNA]</scope>
    <source>
        <strain evidence="10 11">DSM 12335</strain>
    </source>
</reference>
<dbReference type="RefSeq" id="WP_141783372.1">
    <property type="nucleotide sequence ID" value="NZ_BAAAIK010000008.1"/>
</dbReference>
<dbReference type="Pfam" id="PF02817">
    <property type="entry name" value="E3_binding"/>
    <property type="match status" value="1"/>
</dbReference>
<dbReference type="PROSITE" id="PS00189">
    <property type="entry name" value="LIPOYL"/>
    <property type="match status" value="1"/>
</dbReference>
<comment type="similarity">
    <text evidence="2 6">Belongs to the 2-oxoacid dehydrogenase family.</text>
</comment>
<dbReference type="Pfam" id="PF00198">
    <property type="entry name" value="2-oxoacid_dh"/>
    <property type="match status" value="1"/>
</dbReference>
<dbReference type="EMBL" id="VFOP01000001">
    <property type="protein sequence ID" value="TQL49065.1"/>
    <property type="molecule type" value="Genomic_DNA"/>
</dbReference>
<dbReference type="GO" id="GO:0005737">
    <property type="term" value="C:cytoplasm"/>
    <property type="evidence" value="ECO:0007669"/>
    <property type="project" value="TreeGrafter"/>
</dbReference>
<dbReference type="InterPro" id="IPR003016">
    <property type="entry name" value="2-oxoA_DH_lipoyl-BS"/>
</dbReference>
<comment type="cofactor">
    <cofactor evidence="1 6">
        <name>(R)-lipoate</name>
        <dbReference type="ChEBI" id="CHEBI:83088"/>
    </cofactor>
</comment>
<dbReference type="InterPro" id="IPR050743">
    <property type="entry name" value="2-oxoacid_DH_E2_comp"/>
</dbReference>
<dbReference type="SUPFAM" id="SSF47005">
    <property type="entry name" value="Peripheral subunit-binding domain of 2-oxo acid dehydrogenase complex"/>
    <property type="match status" value="1"/>
</dbReference>
<dbReference type="CDD" id="cd06849">
    <property type="entry name" value="lipoyl_domain"/>
    <property type="match status" value="1"/>
</dbReference>
<dbReference type="EC" id="2.3.1.-" evidence="6"/>
<organism evidence="10 11">
    <name type="scientific">Ornithinicoccus hortensis</name>
    <dbReference type="NCBI Taxonomy" id="82346"/>
    <lineage>
        <taxon>Bacteria</taxon>
        <taxon>Bacillati</taxon>
        <taxon>Actinomycetota</taxon>
        <taxon>Actinomycetes</taxon>
        <taxon>Micrococcales</taxon>
        <taxon>Intrasporangiaceae</taxon>
        <taxon>Ornithinicoccus</taxon>
    </lineage>
</organism>
<name>A0A542YLU6_9MICO</name>
<evidence type="ECO:0000259" key="8">
    <source>
        <dbReference type="PROSITE" id="PS50968"/>
    </source>
</evidence>
<dbReference type="AlphaFoldDB" id="A0A542YLU6"/>
<dbReference type="OrthoDB" id="9805770at2"/>
<dbReference type="PROSITE" id="PS51826">
    <property type="entry name" value="PSBD"/>
    <property type="match status" value="1"/>
</dbReference>
<dbReference type="InterPro" id="IPR001078">
    <property type="entry name" value="2-oxoacid_DH_actylTfrase"/>
</dbReference>
<feature type="region of interest" description="Disordered" evidence="7">
    <location>
        <begin position="80"/>
        <end position="194"/>
    </location>
</feature>
<evidence type="ECO:0000256" key="3">
    <source>
        <dbReference type="ARBA" id="ARBA00022679"/>
    </source>
</evidence>
<dbReference type="PROSITE" id="PS50968">
    <property type="entry name" value="BIOTINYL_LIPOYL"/>
    <property type="match status" value="1"/>
</dbReference>
<proteinExistence type="inferred from homology"/>
<keyword evidence="4 6" id="KW-0450">Lipoyl</keyword>
<dbReference type="InterPro" id="IPR000089">
    <property type="entry name" value="Biotin_lipoyl"/>
</dbReference>
<dbReference type="Gene3D" id="3.30.559.10">
    <property type="entry name" value="Chloramphenicol acetyltransferase-like domain"/>
    <property type="match status" value="1"/>
</dbReference>
<dbReference type="Gene3D" id="4.10.320.10">
    <property type="entry name" value="E3-binding domain"/>
    <property type="match status" value="1"/>
</dbReference>
<evidence type="ECO:0000313" key="10">
    <source>
        <dbReference type="EMBL" id="TQL49065.1"/>
    </source>
</evidence>
<dbReference type="SUPFAM" id="SSF51230">
    <property type="entry name" value="Single hybrid motif"/>
    <property type="match status" value="1"/>
</dbReference>
<dbReference type="GO" id="GO:0031405">
    <property type="term" value="F:lipoic acid binding"/>
    <property type="evidence" value="ECO:0007669"/>
    <property type="project" value="TreeGrafter"/>
</dbReference>
<evidence type="ECO:0000313" key="11">
    <source>
        <dbReference type="Proteomes" id="UP000319516"/>
    </source>
</evidence>
<evidence type="ECO:0000256" key="7">
    <source>
        <dbReference type="SAM" id="MobiDB-lite"/>
    </source>
</evidence>
<dbReference type="PANTHER" id="PTHR43178">
    <property type="entry name" value="DIHYDROLIPOAMIDE ACETYLTRANSFERASE COMPONENT OF PYRUVATE DEHYDROGENASE COMPLEX"/>
    <property type="match status" value="1"/>
</dbReference>
<evidence type="ECO:0000256" key="1">
    <source>
        <dbReference type="ARBA" id="ARBA00001938"/>
    </source>
</evidence>
<keyword evidence="3 6" id="KW-0808">Transferase</keyword>
<evidence type="ECO:0000256" key="5">
    <source>
        <dbReference type="ARBA" id="ARBA00023315"/>
    </source>
</evidence>
<evidence type="ECO:0000259" key="9">
    <source>
        <dbReference type="PROSITE" id="PS51826"/>
    </source>
</evidence>
<evidence type="ECO:0000256" key="6">
    <source>
        <dbReference type="RuleBase" id="RU003423"/>
    </source>
</evidence>